<dbReference type="InterPro" id="IPR035437">
    <property type="entry name" value="SNase_OB-fold_sf"/>
</dbReference>
<keyword evidence="9" id="KW-0106">Calcium</keyword>
<keyword evidence="10" id="KW-0812">Transmembrane</keyword>
<keyword evidence="6" id="KW-0540">Nuclease</keyword>
<dbReference type="GO" id="GO:0016787">
    <property type="term" value="F:hydrolase activity"/>
    <property type="evidence" value="ECO:0007669"/>
    <property type="project" value="UniProtKB-KW"/>
</dbReference>
<protein>
    <recommendedName>
        <fullName evidence="4">Probable endonuclease LCL3</fullName>
    </recommendedName>
    <alternativeName>
        <fullName evidence="5">Probable endonuclease lcl3</fullName>
    </alternativeName>
</protein>
<dbReference type="PROSITE" id="PS50830">
    <property type="entry name" value="TNASE_3"/>
    <property type="match status" value="1"/>
</dbReference>
<dbReference type="GO" id="GO:0016020">
    <property type="term" value="C:membrane"/>
    <property type="evidence" value="ECO:0007669"/>
    <property type="project" value="UniProtKB-SubCell"/>
</dbReference>
<dbReference type="PANTHER" id="PTHR12302:SF3">
    <property type="entry name" value="SERINE_THREONINE-PROTEIN KINASE 31"/>
    <property type="match status" value="1"/>
</dbReference>
<dbReference type="SMART" id="SM00318">
    <property type="entry name" value="SNc"/>
    <property type="match status" value="1"/>
</dbReference>
<dbReference type="PANTHER" id="PTHR12302">
    <property type="entry name" value="EBNA2 BINDING PROTEIN P100"/>
    <property type="match status" value="1"/>
</dbReference>
<proteinExistence type="inferred from homology"/>
<reference evidence="12" key="2">
    <citation type="submission" date="2021-01" db="EMBL/GenBank/DDBJ databases">
        <authorList>
            <person name="Schikora-Tamarit M.A."/>
        </authorList>
    </citation>
    <scope>NUCLEOTIDE SEQUENCE</scope>
    <source>
        <strain evidence="12">CBS6341</strain>
    </source>
</reference>
<dbReference type="OrthoDB" id="430293at2759"/>
<comment type="subcellular location">
    <subcellularLocation>
        <location evidence="1">Membrane</location>
        <topology evidence="1">Single-pass membrane protein</topology>
    </subcellularLocation>
    <subcellularLocation>
        <location evidence="2">Mitochondrion</location>
    </subcellularLocation>
</comment>
<reference evidence="12" key="1">
    <citation type="journal article" date="2021" name="Open Biol.">
        <title>Shared evolutionary footprints suggest mitochondrial oxidative damage underlies multiple complex I losses in fungi.</title>
        <authorList>
            <person name="Schikora-Tamarit M.A."/>
            <person name="Marcet-Houben M."/>
            <person name="Nosek J."/>
            <person name="Gabaldon T."/>
        </authorList>
    </citation>
    <scope>NUCLEOTIDE SEQUENCE</scope>
    <source>
        <strain evidence="12">CBS6341</strain>
    </source>
</reference>
<dbReference type="InterPro" id="IPR016071">
    <property type="entry name" value="Staphylococal_nuclease_OB-fold"/>
</dbReference>
<evidence type="ECO:0000256" key="10">
    <source>
        <dbReference type="SAM" id="Phobius"/>
    </source>
</evidence>
<dbReference type="GO" id="GO:0005739">
    <property type="term" value="C:mitochondrion"/>
    <property type="evidence" value="ECO:0007669"/>
    <property type="project" value="UniProtKB-SubCell"/>
</dbReference>
<keyword evidence="10" id="KW-0472">Membrane</keyword>
<organism evidence="12 13">
    <name type="scientific">Wickerhamomyces mucosus</name>
    <dbReference type="NCBI Taxonomy" id="1378264"/>
    <lineage>
        <taxon>Eukaryota</taxon>
        <taxon>Fungi</taxon>
        <taxon>Dikarya</taxon>
        <taxon>Ascomycota</taxon>
        <taxon>Saccharomycotina</taxon>
        <taxon>Saccharomycetes</taxon>
        <taxon>Phaffomycetales</taxon>
        <taxon>Wickerhamomycetaceae</taxon>
        <taxon>Wickerhamomyces</taxon>
    </lineage>
</organism>
<evidence type="ECO:0000259" key="11">
    <source>
        <dbReference type="PROSITE" id="PS50830"/>
    </source>
</evidence>
<evidence type="ECO:0000313" key="12">
    <source>
        <dbReference type="EMBL" id="KAH3672699.1"/>
    </source>
</evidence>
<evidence type="ECO:0000256" key="3">
    <source>
        <dbReference type="ARBA" id="ARBA00005435"/>
    </source>
</evidence>
<evidence type="ECO:0000256" key="5">
    <source>
        <dbReference type="ARBA" id="ARBA00014651"/>
    </source>
</evidence>
<dbReference type="AlphaFoldDB" id="A0A9P8PJT0"/>
<dbReference type="Proteomes" id="UP000769528">
    <property type="component" value="Unassembled WGS sequence"/>
</dbReference>
<evidence type="ECO:0000256" key="6">
    <source>
        <dbReference type="ARBA" id="ARBA00022722"/>
    </source>
</evidence>
<dbReference type="GO" id="GO:0004519">
    <property type="term" value="F:endonuclease activity"/>
    <property type="evidence" value="ECO:0007669"/>
    <property type="project" value="UniProtKB-KW"/>
</dbReference>
<keyword evidence="7" id="KW-0255">Endonuclease</keyword>
<keyword evidence="8" id="KW-0378">Hydrolase</keyword>
<keyword evidence="13" id="KW-1185">Reference proteome</keyword>
<dbReference type="EMBL" id="JAEUBF010001113">
    <property type="protein sequence ID" value="KAH3672699.1"/>
    <property type="molecule type" value="Genomic_DNA"/>
</dbReference>
<evidence type="ECO:0000256" key="2">
    <source>
        <dbReference type="ARBA" id="ARBA00004173"/>
    </source>
</evidence>
<evidence type="ECO:0000256" key="1">
    <source>
        <dbReference type="ARBA" id="ARBA00004167"/>
    </source>
</evidence>
<accession>A0A9P8PJT0</accession>
<sequence>MTLERDEISIFNPRILLMSSLITGSAFLSYRLYRSIQPIHKAYQIPKSYFRKKTLYGKVVSVGDGDNFHLFHTPGGLFTGWNWLRYPPQVNQRGLKGKTLHIRLCGVDAPERSHFGKPAQPYSEEALSWLKSYILGKFVRVKPLSLDRYGRVVCKVTKYSMGVIPRNVSLEMIKRGIGVVYESKSDAEFDGDEKKFKTQEKVARKSKKGLWKQGNKLITPGEYKRKY</sequence>
<feature type="domain" description="TNase-like" evidence="11">
    <location>
        <begin position="53"/>
        <end position="213"/>
    </location>
</feature>
<comment type="caution">
    <text evidence="12">The sequence shown here is derived from an EMBL/GenBank/DDBJ whole genome shotgun (WGS) entry which is preliminary data.</text>
</comment>
<dbReference type="Pfam" id="PF00565">
    <property type="entry name" value="SNase"/>
    <property type="match status" value="1"/>
</dbReference>
<dbReference type="SUPFAM" id="SSF50199">
    <property type="entry name" value="Staphylococcal nuclease"/>
    <property type="match status" value="1"/>
</dbReference>
<keyword evidence="10" id="KW-1133">Transmembrane helix</keyword>
<name>A0A9P8PJT0_9ASCO</name>
<evidence type="ECO:0000256" key="8">
    <source>
        <dbReference type="ARBA" id="ARBA00022801"/>
    </source>
</evidence>
<feature type="transmembrane region" description="Helical" evidence="10">
    <location>
        <begin position="15"/>
        <end position="33"/>
    </location>
</feature>
<evidence type="ECO:0000256" key="4">
    <source>
        <dbReference type="ARBA" id="ARBA00013404"/>
    </source>
</evidence>
<evidence type="ECO:0000256" key="7">
    <source>
        <dbReference type="ARBA" id="ARBA00022759"/>
    </source>
</evidence>
<dbReference type="Gene3D" id="2.40.50.90">
    <property type="match status" value="1"/>
</dbReference>
<evidence type="ECO:0000313" key="13">
    <source>
        <dbReference type="Proteomes" id="UP000769528"/>
    </source>
</evidence>
<comment type="similarity">
    <text evidence="3">Belongs to the LCL3 family.</text>
</comment>
<gene>
    <name evidence="12" type="ORF">WICMUC_004105</name>
</gene>
<evidence type="ECO:0000256" key="9">
    <source>
        <dbReference type="ARBA" id="ARBA00022837"/>
    </source>
</evidence>